<protein>
    <submittedName>
        <fullName evidence="1">Uncharacterized protein</fullName>
    </submittedName>
</protein>
<evidence type="ECO:0000313" key="1">
    <source>
        <dbReference type="EMBL" id="BES79843.1"/>
    </source>
</evidence>
<dbReference type="Proteomes" id="UP001304813">
    <property type="component" value="Segment"/>
</dbReference>
<name>A0AA86J508_9CAUD</name>
<dbReference type="EMBL" id="LC779065">
    <property type="protein sequence ID" value="BES79843.1"/>
    <property type="molecule type" value="Genomic_DNA"/>
</dbReference>
<organism evidence="1 2">
    <name type="scientific">Yersinia phage vB_Yru_GN1</name>
    <dbReference type="NCBI Taxonomy" id="3074381"/>
    <lineage>
        <taxon>Viruses</taxon>
        <taxon>Duplodnaviria</taxon>
        <taxon>Heunggongvirae</taxon>
        <taxon>Uroviricota</taxon>
        <taxon>Caudoviricetes</taxon>
        <taxon>Caudoviricetes incertae sedis</taxon>
        <taxon>Sepahanvirus</taxon>
        <taxon>Sepahanvirus vB-Yru-GN1</taxon>
    </lineage>
</organism>
<sequence>MGRWNWRSIFTEDYYDYQTRIKREMELNKIRGPVPKVAVCSSRRRGRKFRGS</sequence>
<evidence type="ECO:0000313" key="2">
    <source>
        <dbReference type="Proteomes" id="UP001304813"/>
    </source>
</evidence>
<accession>A0AA86J508</accession>
<proteinExistence type="predicted"/>
<reference evidence="1 2" key="1">
    <citation type="submission" date="2023-09" db="EMBL/GenBank/DDBJ databases">
        <title>Analysis of phage genome (vB_Yru_GN1) of the bacterium (Yersinia ruckeri).</title>
        <authorList>
            <person name="Ganjoor M.S."/>
            <person name="Bouzari M."/>
            <person name="Soleimani-Delfan A."/>
        </authorList>
    </citation>
    <scope>NUCLEOTIDE SEQUENCE [LARGE SCALE GENOMIC DNA]</scope>
    <source>
        <strain evidence="2">vB_Yru_GN1</strain>
    </source>
</reference>
<keyword evidence="2" id="KW-1185">Reference proteome</keyword>